<dbReference type="InterPro" id="IPR002129">
    <property type="entry name" value="PyrdxlP-dep_de-COase"/>
</dbReference>
<proteinExistence type="inferred from homology"/>
<organism evidence="8">
    <name type="scientific">Phaffia rhodozyma</name>
    <name type="common">Yeast</name>
    <name type="synonym">Xanthophyllomyces dendrorhous</name>
    <dbReference type="NCBI Taxonomy" id="264483"/>
    <lineage>
        <taxon>Eukaryota</taxon>
        <taxon>Fungi</taxon>
        <taxon>Dikarya</taxon>
        <taxon>Basidiomycota</taxon>
        <taxon>Agaricomycotina</taxon>
        <taxon>Tremellomycetes</taxon>
        <taxon>Cystofilobasidiales</taxon>
        <taxon>Mrakiaceae</taxon>
        <taxon>Phaffia</taxon>
    </lineage>
</organism>
<evidence type="ECO:0000256" key="6">
    <source>
        <dbReference type="PIRSR" id="PIRSR602129-50"/>
    </source>
</evidence>
<evidence type="ECO:0000256" key="2">
    <source>
        <dbReference type="ARBA" id="ARBA00009533"/>
    </source>
</evidence>
<dbReference type="GO" id="GO:0006520">
    <property type="term" value="P:amino acid metabolic process"/>
    <property type="evidence" value="ECO:0007669"/>
    <property type="project" value="InterPro"/>
</dbReference>
<dbReference type="GO" id="GO:0030170">
    <property type="term" value="F:pyridoxal phosphate binding"/>
    <property type="evidence" value="ECO:0007669"/>
    <property type="project" value="InterPro"/>
</dbReference>
<dbReference type="PRINTS" id="PR00800">
    <property type="entry name" value="YHDCRBOXLASE"/>
</dbReference>
<dbReference type="GO" id="GO:0016831">
    <property type="term" value="F:carboxy-lyase activity"/>
    <property type="evidence" value="ECO:0007669"/>
    <property type="project" value="UniProtKB-KW"/>
</dbReference>
<dbReference type="InterPro" id="IPR010977">
    <property type="entry name" value="Aromatic_deC"/>
</dbReference>
<dbReference type="InterPro" id="IPR015421">
    <property type="entry name" value="PyrdxlP-dep_Trfase_major"/>
</dbReference>
<evidence type="ECO:0000313" key="8">
    <source>
        <dbReference type="EMBL" id="CDZ97260.1"/>
    </source>
</evidence>
<comment type="cofactor">
    <cofactor evidence="1 6 7">
        <name>pyridoxal 5'-phosphate</name>
        <dbReference type="ChEBI" id="CHEBI:597326"/>
    </cofactor>
</comment>
<evidence type="ECO:0000256" key="1">
    <source>
        <dbReference type="ARBA" id="ARBA00001933"/>
    </source>
</evidence>
<dbReference type="SUPFAM" id="SSF53383">
    <property type="entry name" value="PLP-dependent transferases"/>
    <property type="match status" value="1"/>
</dbReference>
<accession>A0A0F7SFY9</accession>
<dbReference type="Pfam" id="PF00282">
    <property type="entry name" value="Pyridoxal_deC"/>
    <property type="match status" value="1"/>
</dbReference>
<comment type="similarity">
    <text evidence="2 7">Belongs to the group II decarboxylase family.</text>
</comment>
<sequence length="512" mass="57452">MDIETFRKAGYQAIDRICDYYASLENRDVVSAVQPGYLIKQTASEVPKKGEAFQTIADEFQQIIMPGITHWQHPSFFAYFPANSSFEGILADLYSSSVSNPGFNWACSPACTELELLVMDWGARMFGLNPQKFVASEGGTGHGVIMGSASEACLTVAVAARERYFEILTEKAVQIEKLDNDDVLGKATIKQVLRERKSQKLTIYGSTQTHSIGSKAAKILGYHFRAVQVNSENDLSLRGDNLRKAFEEDIKNGFIPFMVIGTVGTTSSGAIDHIGEIGQVLKDYPGVHFHIDAAWAGMSYACPEFRGLGKLDEVNQYADSWSSNFHKWGLTNFDATGLWVKDRHLLPFALDITPEYLRTKQSDSGSVLDLRNTSLSLGRRFRSLKLWFVLRSFGLEGFQSHIRKSVKLAQDLGSVIEKEEGWELVAKQMLALVVFRLKPVGVTEENDLNRINRLLYDRLSERREILLTQTVLPENVFCIRFAIGTPSTEKHHVQAGWDLIKQEARHVLENLL</sequence>
<dbReference type="Gene3D" id="1.20.1340.10">
    <property type="entry name" value="dopa decarboxylase, N-terminal domain"/>
    <property type="match status" value="1"/>
</dbReference>
<dbReference type="AlphaFoldDB" id="A0A0F7SFY9"/>
<evidence type="ECO:0000256" key="7">
    <source>
        <dbReference type="RuleBase" id="RU000382"/>
    </source>
</evidence>
<evidence type="ECO:0000256" key="5">
    <source>
        <dbReference type="ARBA" id="ARBA00023239"/>
    </source>
</evidence>
<reference evidence="8" key="1">
    <citation type="submission" date="2014-08" db="EMBL/GenBank/DDBJ databases">
        <authorList>
            <person name="Sharma Rahul"/>
            <person name="Thines Marco"/>
        </authorList>
    </citation>
    <scope>NUCLEOTIDE SEQUENCE</scope>
</reference>
<keyword evidence="5 7" id="KW-0456">Lyase</keyword>
<dbReference type="EMBL" id="LN483167">
    <property type="protein sequence ID" value="CDZ97260.1"/>
    <property type="molecule type" value="Genomic_DNA"/>
</dbReference>
<dbReference type="GO" id="GO:0019752">
    <property type="term" value="P:carboxylic acid metabolic process"/>
    <property type="evidence" value="ECO:0007669"/>
    <property type="project" value="InterPro"/>
</dbReference>
<dbReference type="PANTHER" id="PTHR11999">
    <property type="entry name" value="GROUP II PYRIDOXAL-5-PHOSPHATE DECARBOXYLASE"/>
    <property type="match status" value="1"/>
</dbReference>
<name>A0A0F7SFY9_PHARH</name>
<feature type="modified residue" description="N6-(pyridoxal phosphate)lysine" evidence="6">
    <location>
        <position position="327"/>
    </location>
</feature>
<dbReference type="Gene3D" id="3.90.1150.10">
    <property type="entry name" value="Aspartate Aminotransferase, domain 1"/>
    <property type="match status" value="1"/>
</dbReference>
<keyword evidence="4 6" id="KW-0663">Pyridoxal phosphate</keyword>
<evidence type="ECO:0000256" key="3">
    <source>
        <dbReference type="ARBA" id="ARBA00022793"/>
    </source>
</evidence>
<dbReference type="GO" id="GO:0005737">
    <property type="term" value="C:cytoplasm"/>
    <property type="evidence" value="ECO:0007669"/>
    <property type="project" value="TreeGrafter"/>
</dbReference>
<dbReference type="InterPro" id="IPR021115">
    <property type="entry name" value="Pyridoxal-P_BS"/>
</dbReference>
<dbReference type="InterPro" id="IPR015424">
    <property type="entry name" value="PyrdxlP-dep_Trfase"/>
</dbReference>
<dbReference type="PANTHER" id="PTHR11999:SF70">
    <property type="entry name" value="MIP05841P"/>
    <property type="match status" value="1"/>
</dbReference>
<evidence type="ECO:0000256" key="4">
    <source>
        <dbReference type="ARBA" id="ARBA00022898"/>
    </source>
</evidence>
<dbReference type="Gene3D" id="3.40.640.10">
    <property type="entry name" value="Type I PLP-dependent aspartate aminotransferase-like (Major domain)"/>
    <property type="match status" value="1"/>
</dbReference>
<keyword evidence="3" id="KW-0210">Decarboxylase</keyword>
<dbReference type="InterPro" id="IPR015422">
    <property type="entry name" value="PyrdxlP-dep_Trfase_small"/>
</dbReference>
<protein>
    <submittedName>
        <fullName evidence="8">Aromatic-l-amino-acid decarboxylase</fullName>
    </submittedName>
</protein>
<dbReference type="PROSITE" id="PS00392">
    <property type="entry name" value="DDC_GAD_HDC_YDC"/>
    <property type="match status" value="1"/>
</dbReference>